<evidence type="ECO:0000256" key="1">
    <source>
        <dbReference type="SAM" id="MobiDB-lite"/>
    </source>
</evidence>
<dbReference type="EMBL" id="JBBDGM010000012">
    <property type="protein sequence ID" value="MEJ1089332.1"/>
    <property type="molecule type" value="Genomic_DNA"/>
</dbReference>
<protein>
    <submittedName>
        <fullName evidence="3">Uncharacterized protein</fullName>
    </submittedName>
</protein>
<gene>
    <name evidence="3" type="ORF">WDU99_13505</name>
</gene>
<name>A0ABU8LDC5_9MICO</name>
<comment type="caution">
    <text evidence="3">The sequence shown here is derived from an EMBL/GenBank/DDBJ whole genome shotgun (WGS) entry which is preliminary data.</text>
</comment>
<feature type="region of interest" description="Disordered" evidence="1">
    <location>
        <begin position="228"/>
        <end position="263"/>
    </location>
</feature>
<feature type="compositionally biased region" description="Polar residues" evidence="1">
    <location>
        <begin position="254"/>
        <end position="263"/>
    </location>
</feature>
<dbReference type="RefSeq" id="WP_337332976.1">
    <property type="nucleotide sequence ID" value="NZ_JBBDGM010000012.1"/>
</dbReference>
<feature type="signal peptide" evidence="2">
    <location>
        <begin position="1"/>
        <end position="31"/>
    </location>
</feature>
<evidence type="ECO:0000256" key="2">
    <source>
        <dbReference type="SAM" id="SignalP"/>
    </source>
</evidence>
<sequence length="263" mass="27930">MNDVERASKQGISRRTVAKAMAWSAPAIAVAATVPVAAASCVQTTSFDDLRPGTRPSTLTFLPSQVTATVTRRRKNGQVGYGASGEVARTTTNPAWSYIEMQMSGRVDRNDWVELTFHLSEPVEGLSFIIHDIDKSNWIDTAYVSPAGFTASRGSNITGAGTSSNPFQPIAWGDTPINEGAGRVRVTWPGTVQTVTVRYVAGQNSSSNQHIGIGDLSYEACLPRTKSSAASPQARSLMPSGRLAIDANAAVPEPSQTEAQTDS</sequence>
<proteinExistence type="predicted"/>
<keyword evidence="2" id="KW-0732">Signal</keyword>
<feature type="chain" id="PRO_5046591675" evidence="2">
    <location>
        <begin position="32"/>
        <end position="263"/>
    </location>
</feature>
<reference evidence="3 4" key="1">
    <citation type="submission" date="2024-02" db="EMBL/GenBank/DDBJ databases">
        <authorList>
            <person name="Saticioglu I.B."/>
        </authorList>
    </citation>
    <scope>NUCLEOTIDE SEQUENCE [LARGE SCALE GENOMIC DNA]</scope>
    <source>
        <strain evidence="3 4">Mu-80</strain>
    </source>
</reference>
<dbReference type="Proteomes" id="UP001371224">
    <property type="component" value="Unassembled WGS sequence"/>
</dbReference>
<keyword evidence="4" id="KW-1185">Reference proteome</keyword>
<dbReference type="InterPro" id="IPR006311">
    <property type="entry name" value="TAT_signal"/>
</dbReference>
<dbReference type="PROSITE" id="PS51318">
    <property type="entry name" value="TAT"/>
    <property type="match status" value="1"/>
</dbReference>
<evidence type="ECO:0000313" key="3">
    <source>
        <dbReference type="EMBL" id="MEJ1089332.1"/>
    </source>
</evidence>
<organism evidence="3 4">
    <name type="scientific">Microbacterium bandirmense</name>
    <dbReference type="NCBI Taxonomy" id="3122050"/>
    <lineage>
        <taxon>Bacteria</taxon>
        <taxon>Bacillati</taxon>
        <taxon>Actinomycetota</taxon>
        <taxon>Actinomycetes</taxon>
        <taxon>Micrococcales</taxon>
        <taxon>Microbacteriaceae</taxon>
        <taxon>Microbacterium</taxon>
    </lineage>
</organism>
<evidence type="ECO:0000313" key="4">
    <source>
        <dbReference type="Proteomes" id="UP001371224"/>
    </source>
</evidence>
<accession>A0ABU8LDC5</accession>